<dbReference type="eggNOG" id="ENOG5032T69">
    <property type="taxonomic scope" value="Bacteria"/>
</dbReference>
<evidence type="ECO:0000313" key="2">
    <source>
        <dbReference type="Proteomes" id="UP000008809"/>
    </source>
</evidence>
<gene>
    <name evidence="1" type="ordered locus">RPB_0073</name>
</gene>
<dbReference type="EMBL" id="CP000250">
    <property type="protein sequence ID" value="ABD04785.1"/>
    <property type="molecule type" value="Genomic_DNA"/>
</dbReference>
<dbReference type="AlphaFoldDB" id="Q2J425"/>
<evidence type="ECO:0000313" key="1">
    <source>
        <dbReference type="EMBL" id="ABD04785.1"/>
    </source>
</evidence>
<organism evidence="1 2">
    <name type="scientific">Rhodopseudomonas palustris (strain HaA2)</name>
    <dbReference type="NCBI Taxonomy" id="316058"/>
    <lineage>
        <taxon>Bacteria</taxon>
        <taxon>Pseudomonadati</taxon>
        <taxon>Pseudomonadota</taxon>
        <taxon>Alphaproteobacteria</taxon>
        <taxon>Hyphomicrobiales</taxon>
        <taxon>Nitrobacteraceae</taxon>
        <taxon>Rhodopseudomonas</taxon>
    </lineage>
</organism>
<sequence length="259" mass="29301">MVDNATGRIDELNQIVRENEIFCILTRDSSLQEEACSALSGALEKCSSLKADSIDSQNEVLANLALGFECVLRMLISELKMWILLKQEEPDKAWDYLIEAQMAASDAARAHKGFTHVRERGKQLEDLERTIFPPQVFFSAGLIVRKQICTVCGSEYGTCGHIVGRPYWGEFCCIRVEDFEANHFSMVEDPADKRCRVITFEDGLGERNRMTWKVVPPSEKSFEKSSQLNYQVNGSNNLSAPLRSSARLMHIDTLARRRS</sequence>
<dbReference type="KEGG" id="rpb:RPB_0073"/>
<reference evidence="1 2" key="1">
    <citation type="submission" date="2006-01" db="EMBL/GenBank/DDBJ databases">
        <title>Complete sequence of Rhodopseudomonas palustris HaA2.</title>
        <authorList>
            <consortium name="US DOE Joint Genome Institute"/>
            <person name="Copeland A."/>
            <person name="Lucas S."/>
            <person name="Lapidus A."/>
            <person name="Barry K."/>
            <person name="Detter J.C."/>
            <person name="Glavina T."/>
            <person name="Hammon N."/>
            <person name="Israni S."/>
            <person name="Pitluck S."/>
            <person name="Chain P."/>
            <person name="Malfatti S."/>
            <person name="Shin M."/>
            <person name="Vergez L."/>
            <person name="Schmutz J."/>
            <person name="Larimer F."/>
            <person name="Land M."/>
            <person name="Hauser L."/>
            <person name="Pelletier D.A."/>
            <person name="Kyrpides N."/>
            <person name="Anderson I."/>
            <person name="Oda Y."/>
            <person name="Harwood C.S."/>
            <person name="Richardson P."/>
        </authorList>
    </citation>
    <scope>NUCLEOTIDE SEQUENCE [LARGE SCALE GENOMIC DNA]</scope>
    <source>
        <strain evidence="1 2">HaA2</strain>
    </source>
</reference>
<name>Q2J425_RHOP2</name>
<dbReference type="RefSeq" id="WP_011438975.1">
    <property type="nucleotide sequence ID" value="NC_007778.1"/>
</dbReference>
<protein>
    <submittedName>
        <fullName evidence="1">Uncharacterized protein</fullName>
    </submittedName>
</protein>
<dbReference type="HOGENOM" id="CLU_088533_0_0_5"/>
<dbReference type="Proteomes" id="UP000008809">
    <property type="component" value="Chromosome"/>
</dbReference>
<dbReference type="OrthoDB" id="9801392at2"/>
<dbReference type="STRING" id="316058.RPB_0073"/>
<proteinExistence type="predicted"/>
<accession>Q2J425</accession>
<keyword evidence="2" id="KW-1185">Reference proteome</keyword>